<dbReference type="Gene3D" id="3.30.1130.10">
    <property type="match status" value="1"/>
</dbReference>
<dbReference type="CDD" id="cd00534">
    <property type="entry name" value="DHNA_DHNTPE"/>
    <property type="match status" value="1"/>
</dbReference>
<reference evidence="9" key="1">
    <citation type="submission" date="2018-05" db="EMBL/GenBank/DDBJ databases">
        <authorList>
            <person name="Lanie J.A."/>
            <person name="Ng W.-L."/>
            <person name="Kazmierczak K.M."/>
            <person name="Andrzejewski T.M."/>
            <person name="Davidsen T.M."/>
            <person name="Wayne K.J."/>
            <person name="Tettelin H."/>
            <person name="Glass J.I."/>
            <person name="Rusch D."/>
            <person name="Podicherti R."/>
            <person name="Tsui H.-C.T."/>
            <person name="Winkler M.E."/>
        </authorList>
    </citation>
    <scope>NUCLEOTIDE SEQUENCE</scope>
</reference>
<dbReference type="InterPro" id="IPR006156">
    <property type="entry name" value="Dihydroneopterin_aldolase"/>
</dbReference>
<dbReference type="GO" id="GO:0005737">
    <property type="term" value="C:cytoplasm"/>
    <property type="evidence" value="ECO:0007669"/>
    <property type="project" value="TreeGrafter"/>
</dbReference>
<evidence type="ECO:0000313" key="9">
    <source>
        <dbReference type="EMBL" id="SVA26914.1"/>
    </source>
</evidence>
<evidence type="ECO:0000256" key="5">
    <source>
        <dbReference type="ARBA" id="ARBA00022909"/>
    </source>
</evidence>
<dbReference type="GO" id="GO:0046656">
    <property type="term" value="P:folic acid biosynthetic process"/>
    <property type="evidence" value="ECO:0007669"/>
    <property type="project" value="UniProtKB-KW"/>
</dbReference>
<evidence type="ECO:0000256" key="2">
    <source>
        <dbReference type="ARBA" id="ARBA00005013"/>
    </source>
</evidence>
<name>A0A381UG04_9ZZZZ</name>
<feature type="domain" description="Dihydroneopterin aldolase/epimerase" evidence="8">
    <location>
        <begin position="4"/>
        <end position="116"/>
    </location>
</feature>
<dbReference type="NCBIfam" id="TIGR00525">
    <property type="entry name" value="folB"/>
    <property type="match status" value="1"/>
</dbReference>
<proteinExistence type="inferred from homology"/>
<comment type="similarity">
    <text evidence="3">Belongs to the DHNA family.</text>
</comment>
<evidence type="ECO:0000256" key="6">
    <source>
        <dbReference type="ARBA" id="ARBA00023239"/>
    </source>
</evidence>
<comment type="pathway">
    <text evidence="2">Cofactor biosynthesis; tetrahydrofolate biosynthesis; 2-amino-4-hydroxy-6-hydroxymethyl-7,8-dihydropteridine diphosphate from 7,8-dihydroneopterin triphosphate: step 3/4.</text>
</comment>
<evidence type="ECO:0000256" key="3">
    <source>
        <dbReference type="ARBA" id="ARBA00005708"/>
    </source>
</evidence>
<evidence type="ECO:0000256" key="7">
    <source>
        <dbReference type="ARBA" id="ARBA00032903"/>
    </source>
</evidence>
<dbReference type="SUPFAM" id="SSF55620">
    <property type="entry name" value="Tetrahydrobiopterin biosynthesis enzymes-like"/>
    <property type="match status" value="1"/>
</dbReference>
<protein>
    <recommendedName>
        <fullName evidence="4">dihydroneopterin aldolase</fullName>
        <ecNumber evidence="4">4.1.2.25</ecNumber>
    </recommendedName>
    <alternativeName>
        <fullName evidence="7">7,8-dihydroneopterin aldolase</fullName>
    </alternativeName>
</protein>
<comment type="catalytic activity">
    <reaction evidence="1">
        <text>7,8-dihydroneopterin = 6-hydroxymethyl-7,8-dihydropterin + glycolaldehyde</text>
        <dbReference type="Rhea" id="RHEA:10540"/>
        <dbReference type="ChEBI" id="CHEBI:17001"/>
        <dbReference type="ChEBI" id="CHEBI:17071"/>
        <dbReference type="ChEBI" id="CHEBI:44841"/>
        <dbReference type="EC" id="4.1.2.25"/>
    </reaction>
</comment>
<sequence>MDKIRILNLKIPACHGAYEFEKDKEGLFEIDVEMFADLSKAGMSDCLDDAIHYDETVSAVTEVFTEKDYHLLEAVGESICRRLLDQFPIQKVVIRIRKPHAPIRANLDTIEVELVREK</sequence>
<keyword evidence="6" id="KW-0456">Lyase</keyword>
<dbReference type="PANTHER" id="PTHR42844:SF1">
    <property type="entry name" value="DIHYDRONEOPTERIN ALDOLASE 1-RELATED"/>
    <property type="match status" value="1"/>
</dbReference>
<dbReference type="EC" id="4.1.2.25" evidence="4"/>
<keyword evidence="5" id="KW-0289">Folate biosynthesis</keyword>
<evidence type="ECO:0000256" key="1">
    <source>
        <dbReference type="ARBA" id="ARBA00001353"/>
    </source>
</evidence>
<evidence type="ECO:0000256" key="4">
    <source>
        <dbReference type="ARBA" id="ARBA00013043"/>
    </source>
</evidence>
<dbReference type="PANTHER" id="PTHR42844">
    <property type="entry name" value="DIHYDRONEOPTERIN ALDOLASE 1-RELATED"/>
    <property type="match status" value="1"/>
</dbReference>
<dbReference type="Pfam" id="PF02152">
    <property type="entry name" value="FolB"/>
    <property type="match status" value="1"/>
</dbReference>
<accession>A0A381UG04</accession>
<dbReference type="InterPro" id="IPR006157">
    <property type="entry name" value="FolB_dom"/>
</dbReference>
<dbReference type="GO" id="GO:0004150">
    <property type="term" value="F:dihydroneopterin aldolase activity"/>
    <property type="evidence" value="ECO:0007669"/>
    <property type="project" value="UniProtKB-EC"/>
</dbReference>
<dbReference type="EMBL" id="UINC01006334">
    <property type="protein sequence ID" value="SVA26914.1"/>
    <property type="molecule type" value="Genomic_DNA"/>
</dbReference>
<organism evidence="9">
    <name type="scientific">marine metagenome</name>
    <dbReference type="NCBI Taxonomy" id="408172"/>
    <lineage>
        <taxon>unclassified sequences</taxon>
        <taxon>metagenomes</taxon>
        <taxon>ecological metagenomes</taxon>
    </lineage>
</organism>
<dbReference type="SMART" id="SM00905">
    <property type="entry name" value="FolB"/>
    <property type="match status" value="1"/>
</dbReference>
<gene>
    <name evidence="9" type="ORF">METZ01_LOCUS79768</name>
</gene>
<evidence type="ECO:0000259" key="8">
    <source>
        <dbReference type="SMART" id="SM00905"/>
    </source>
</evidence>
<dbReference type="InterPro" id="IPR043133">
    <property type="entry name" value="GTP-CH-I_C/QueF"/>
</dbReference>
<dbReference type="NCBIfam" id="TIGR00526">
    <property type="entry name" value="folB_dom"/>
    <property type="match status" value="1"/>
</dbReference>
<dbReference type="AlphaFoldDB" id="A0A381UG04"/>